<evidence type="ECO:0000313" key="4">
    <source>
        <dbReference type="EMBL" id="GHP05023.1"/>
    </source>
</evidence>
<feature type="compositionally biased region" description="Basic and acidic residues" evidence="1">
    <location>
        <begin position="249"/>
        <end position="259"/>
    </location>
</feature>
<dbReference type="SMART" id="SM01190">
    <property type="entry name" value="EMP24_GP25L"/>
    <property type="match status" value="1"/>
</dbReference>
<dbReference type="AlphaFoldDB" id="A0A830HEV4"/>
<evidence type="ECO:0000256" key="1">
    <source>
        <dbReference type="SAM" id="MobiDB-lite"/>
    </source>
</evidence>
<dbReference type="Proteomes" id="UP000660262">
    <property type="component" value="Unassembled WGS sequence"/>
</dbReference>
<protein>
    <recommendedName>
        <fullName evidence="3">GOLD domain-containing protein</fullName>
    </recommendedName>
</protein>
<keyword evidence="2" id="KW-1133">Transmembrane helix</keyword>
<name>A0A830HEV4_9CHLO</name>
<keyword evidence="5" id="KW-1185">Reference proteome</keyword>
<evidence type="ECO:0000259" key="3">
    <source>
        <dbReference type="SMART" id="SM01190"/>
    </source>
</evidence>
<dbReference type="Pfam" id="PF01105">
    <property type="entry name" value="EMP24_GP25L"/>
    <property type="match status" value="1"/>
</dbReference>
<feature type="region of interest" description="Disordered" evidence="1">
    <location>
        <begin position="240"/>
        <end position="274"/>
    </location>
</feature>
<accession>A0A830HEV4</accession>
<feature type="compositionally biased region" description="Low complexity" evidence="1">
    <location>
        <begin position="159"/>
        <end position="178"/>
    </location>
</feature>
<feature type="domain" description="GOLD" evidence="3">
    <location>
        <begin position="284"/>
        <end position="487"/>
    </location>
</feature>
<sequence length="508" mass="58527">MSVRVWPEHVAHRAHTDQDNFLPKGASECVSYTVPEEVWMSLVQHDKHRVQNAKRILDHDDMMMRTRSPSATADQHKQRNAQRSVSTPIREQQQQQQPQTTHSQPTAHSQQGDQQQQQQQQPMAGGSIGQPRQPQQPPADPQAAMQQGMQQGYPNNPSQQQQHYQQQQQQQQQQPQQQQQYQQPQQQQQQYQPQQQQQQQQQQYQPQQQQQQQQQYQQQQQQQQQPNTLRRRRLLQIHHDDEDDFEDYSVEHPHRDTGRAHTGRVHPMHHQQQHTTMTRTQREALEQEMQPTFDVHGNADVVIEAAFVVSDKDGRQSEKAKTGVHVISPTGTVLDSRFGVEDETIVAHARGGPGPWRLCFTNQRSKSTPLLVDISYFTVSLTNIPNAVFGFGTDADDEHSETVPEHVATDEFLQASDLHAIAVSAHRLKSVISHARLEQRHMKQQDHRRFMTATAARNKTLYYGILTNIGIIAASAHLVWRIRCMFTSEARDWSNKNRVAMGPAGLRI</sequence>
<dbReference type="EMBL" id="BNJQ01000009">
    <property type="protein sequence ID" value="GHP05023.1"/>
    <property type="molecule type" value="Genomic_DNA"/>
</dbReference>
<feature type="compositionally biased region" description="Polar residues" evidence="1">
    <location>
        <begin position="81"/>
        <end position="91"/>
    </location>
</feature>
<dbReference type="InterPro" id="IPR009038">
    <property type="entry name" value="GOLD_dom"/>
</dbReference>
<keyword evidence="2" id="KW-0812">Transmembrane</keyword>
<comment type="caution">
    <text evidence="4">The sequence shown here is derived from an EMBL/GenBank/DDBJ whole genome shotgun (WGS) entry which is preliminary data.</text>
</comment>
<dbReference type="OrthoDB" id="1929172at2759"/>
<feature type="compositionally biased region" description="Low complexity" evidence="1">
    <location>
        <begin position="92"/>
        <end position="121"/>
    </location>
</feature>
<feature type="region of interest" description="Disordered" evidence="1">
    <location>
        <begin position="68"/>
        <end position="178"/>
    </location>
</feature>
<evidence type="ECO:0000313" key="5">
    <source>
        <dbReference type="Proteomes" id="UP000660262"/>
    </source>
</evidence>
<keyword evidence="2" id="KW-0472">Membrane</keyword>
<gene>
    <name evidence="4" type="ORF">PPROV_000377500</name>
</gene>
<feature type="transmembrane region" description="Helical" evidence="2">
    <location>
        <begin position="461"/>
        <end position="480"/>
    </location>
</feature>
<evidence type="ECO:0000256" key="2">
    <source>
        <dbReference type="SAM" id="Phobius"/>
    </source>
</evidence>
<feature type="compositionally biased region" description="Low complexity" evidence="1">
    <location>
        <begin position="141"/>
        <end position="152"/>
    </location>
</feature>
<organism evidence="4 5">
    <name type="scientific">Pycnococcus provasolii</name>
    <dbReference type="NCBI Taxonomy" id="41880"/>
    <lineage>
        <taxon>Eukaryota</taxon>
        <taxon>Viridiplantae</taxon>
        <taxon>Chlorophyta</taxon>
        <taxon>Pseudoscourfieldiophyceae</taxon>
        <taxon>Pseudoscourfieldiales</taxon>
        <taxon>Pycnococcaceae</taxon>
        <taxon>Pycnococcus</taxon>
    </lineage>
</organism>
<proteinExistence type="predicted"/>
<feature type="compositionally biased region" description="Basic residues" evidence="1">
    <location>
        <begin position="261"/>
        <end position="272"/>
    </location>
</feature>
<reference evidence="4" key="1">
    <citation type="submission" date="2020-10" db="EMBL/GenBank/DDBJ databases">
        <title>Unveiling of a novel bifunctional photoreceptor, Dualchrome1, isolated from a cosmopolitan green alga.</title>
        <authorList>
            <person name="Suzuki S."/>
            <person name="Kawachi M."/>
        </authorList>
    </citation>
    <scope>NUCLEOTIDE SEQUENCE</scope>
    <source>
        <strain evidence="4">NIES 2893</strain>
    </source>
</reference>